<proteinExistence type="predicted"/>
<accession>A0A9N7YM23</accession>
<evidence type="ECO:0000313" key="2">
    <source>
        <dbReference type="Proteomes" id="UP001153269"/>
    </source>
</evidence>
<dbReference type="AlphaFoldDB" id="A0A9N7YM23"/>
<organism evidence="1 2">
    <name type="scientific">Pleuronectes platessa</name>
    <name type="common">European plaice</name>
    <dbReference type="NCBI Taxonomy" id="8262"/>
    <lineage>
        <taxon>Eukaryota</taxon>
        <taxon>Metazoa</taxon>
        <taxon>Chordata</taxon>
        <taxon>Craniata</taxon>
        <taxon>Vertebrata</taxon>
        <taxon>Euteleostomi</taxon>
        <taxon>Actinopterygii</taxon>
        <taxon>Neopterygii</taxon>
        <taxon>Teleostei</taxon>
        <taxon>Neoteleostei</taxon>
        <taxon>Acanthomorphata</taxon>
        <taxon>Carangaria</taxon>
        <taxon>Pleuronectiformes</taxon>
        <taxon>Pleuronectoidei</taxon>
        <taxon>Pleuronectidae</taxon>
        <taxon>Pleuronectes</taxon>
    </lineage>
</organism>
<feature type="non-terminal residue" evidence="1">
    <location>
        <position position="1"/>
    </location>
</feature>
<dbReference type="EMBL" id="CADEAL010001401">
    <property type="protein sequence ID" value="CAB1432032.1"/>
    <property type="molecule type" value="Genomic_DNA"/>
</dbReference>
<dbReference type="Proteomes" id="UP001153269">
    <property type="component" value="Unassembled WGS sequence"/>
</dbReference>
<comment type="caution">
    <text evidence="1">The sequence shown here is derived from an EMBL/GenBank/DDBJ whole genome shotgun (WGS) entry which is preliminary data.</text>
</comment>
<protein>
    <submittedName>
        <fullName evidence="1">Uncharacterized protein</fullName>
    </submittedName>
</protein>
<gene>
    <name evidence="1" type="ORF">PLEPLA_LOCUS20089</name>
</gene>
<keyword evidence="2" id="KW-1185">Reference proteome</keyword>
<sequence>MCVTGAAEAGQRSRGIIGFARTSWRLTYTLDSTESEITSVTGTTASRTLAFLCTSGKPPDNVSETADKVWNGLHPEARLLISTTRPPRAGSITVDSSQRSNVRFWDTHGNVVPTDAERAGGPRHRGERHKEITRSCLSYVRLAHPRAMLQPTSAHEFCGGTRGIK</sequence>
<reference evidence="1" key="1">
    <citation type="submission" date="2020-03" db="EMBL/GenBank/DDBJ databases">
        <authorList>
            <person name="Weist P."/>
        </authorList>
    </citation>
    <scope>NUCLEOTIDE SEQUENCE</scope>
</reference>
<name>A0A9N7YM23_PLEPL</name>
<evidence type="ECO:0000313" key="1">
    <source>
        <dbReference type="EMBL" id="CAB1432032.1"/>
    </source>
</evidence>